<dbReference type="EMBL" id="CWOW01000018">
    <property type="protein sequence ID" value="CSB01081.1"/>
    <property type="molecule type" value="Genomic_DNA"/>
</dbReference>
<evidence type="ECO:0000313" key="1">
    <source>
        <dbReference type="EMBL" id="CSB01081.1"/>
    </source>
</evidence>
<dbReference type="Proteomes" id="UP000044806">
    <property type="component" value="Unassembled WGS sequence"/>
</dbReference>
<organism evidence="1 2">
    <name type="scientific">Vibrio cholerae</name>
    <dbReference type="NCBI Taxonomy" id="666"/>
    <lineage>
        <taxon>Bacteria</taxon>
        <taxon>Pseudomonadati</taxon>
        <taxon>Pseudomonadota</taxon>
        <taxon>Gammaproteobacteria</taxon>
        <taxon>Vibrionales</taxon>
        <taxon>Vibrionaceae</taxon>
        <taxon>Vibrio</taxon>
    </lineage>
</organism>
<proteinExistence type="predicted"/>
<name>A0A655RIY5_VIBCL</name>
<gene>
    <name evidence="1" type="ORF">ERS013165_03074</name>
</gene>
<reference evidence="1 2" key="1">
    <citation type="submission" date="2015-07" db="EMBL/GenBank/DDBJ databases">
        <authorList>
            <consortium name="Pathogen Informatics"/>
        </authorList>
    </citation>
    <scope>NUCLEOTIDE SEQUENCE [LARGE SCALE GENOMIC DNA]</scope>
    <source>
        <strain evidence="1 2">A51</strain>
    </source>
</reference>
<dbReference type="AlphaFoldDB" id="A0A655RIY5"/>
<evidence type="ECO:0000313" key="2">
    <source>
        <dbReference type="Proteomes" id="UP000044806"/>
    </source>
</evidence>
<sequence>MQCLHGRSTQTVDGDRANLNWQTRKQRCVTRNVKALFKGLLHTAPINVFNLFWIDLWVARQNAFHQMC</sequence>
<protein>
    <submittedName>
        <fullName evidence="1">Uncharacterized protein</fullName>
    </submittedName>
</protein>
<accession>A0A655RIY5</accession>